<evidence type="ECO:0000313" key="3">
    <source>
        <dbReference type="Proteomes" id="UP000218811"/>
    </source>
</evidence>
<accession>A0A2H3JJU7</accession>
<dbReference type="AlphaFoldDB" id="A0A2H3JJU7"/>
<feature type="region of interest" description="Disordered" evidence="1">
    <location>
        <begin position="69"/>
        <end position="88"/>
    </location>
</feature>
<organism evidence="2 3">
    <name type="scientific">Wolfiporia cocos (strain MD-104)</name>
    <name type="common">Brown rot fungus</name>
    <dbReference type="NCBI Taxonomy" id="742152"/>
    <lineage>
        <taxon>Eukaryota</taxon>
        <taxon>Fungi</taxon>
        <taxon>Dikarya</taxon>
        <taxon>Basidiomycota</taxon>
        <taxon>Agaricomycotina</taxon>
        <taxon>Agaricomycetes</taxon>
        <taxon>Polyporales</taxon>
        <taxon>Phaeolaceae</taxon>
        <taxon>Wolfiporia</taxon>
    </lineage>
</organism>
<name>A0A2H3JJU7_WOLCO</name>
<protein>
    <submittedName>
        <fullName evidence="2">Uncharacterized protein</fullName>
    </submittedName>
</protein>
<proteinExistence type="predicted"/>
<sequence>MPLSTKTLWLTRGPQFIVLQREDTPGAEPLGLVAAVPARRCRVFGWNMTAQTGERATGHPSSRWMLRRTVGGPAHSRLSEDEPSQTIE</sequence>
<dbReference type="Proteomes" id="UP000218811">
    <property type="component" value="Unassembled WGS sequence"/>
</dbReference>
<dbReference type="EMBL" id="KB468124">
    <property type="protein sequence ID" value="PCH42452.1"/>
    <property type="molecule type" value="Genomic_DNA"/>
</dbReference>
<gene>
    <name evidence="2" type="ORF">WOLCODRAFT_163798</name>
</gene>
<keyword evidence="3" id="KW-1185">Reference proteome</keyword>
<reference evidence="2 3" key="1">
    <citation type="journal article" date="2012" name="Science">
        <title>The Paleozoic origin of enzymatic lignin decomposition reconstructed from 31 fungal genomes.</title>
        <authorList>
            <person name="Floudas D."/>
            <person name="Binder M."/>
            <person name="Riley R."/>
            <person name="Barry K."/>
            <person name="Blanchette R.A."/>
            <person name="Henrissat B."/>
            <person name="Martinez A.T."/>
            <person name="Otillar R."/>
            <person name="Spatafora J.W."/>
            <person name="Yadav J.S."/>
            <person name="Aerts A."/>
            <person name="Benoit I."/>
            <person name="Boyd A."/>
            <person name="Carlson A."/>
            <person name="Copeland A."/>
            <person name="Coutinho P.M."/>
            <person name="de Vries R.P."/>
            <person name="Ferreira P."/>
            <person name="Findley K."/>
            <person name="Foster B."/>
            <person name="Gaskell J."/>
            <person name="Glotzer D."/>
            <person name="Gorecki P."/>
            <person name="Heitman J."/>
            <person name="Hesse C."/>
            <person name="Hori C."/>
            <person name="Igarashi K."/>
            <person name="Jurgens J.A."/>
            <person name="Kallen N."/>
            <person name="Kersten P."/>
            <person name="Kohler A."/>
            <person name="Kuees U."/>
            <person name="Kumar T.K.A."/>
            <person name="Kuo A."/>
            <person name="LaButti K."/>
            <person name="Larrondo L.F."/>
            <person name="Lindquist E."/>
            <person name="Ling A."/>
            <person name="Lombard V."/>
            <person name="Lucas S."/>
            <person name="Lundell T."/>
            <person name="Martin R."/>
            <person name="McLaughlin D.J."/>
            <person name="Morgenstern I."/>
            <person name="Morin E."/>
            <person name="Murat C."/>
            <person name="Nagy L.G."/>
            <person name="Nolan M."/>
            <person name="Ohm R.A."/>
            <person name="Patyshakuliyeva A."/>
            <person name="Rokas A."/>
            <person name="Ruiz-Duenas F.J."/>
            <person name="Sabat G."/>
            <person name="Salamov A."/>
            <person name="Samejima M."/>
            <person name="Schmutz J."/>
            <person name="Slot J.C."/>
            <person name="St John F."/>
            <person name="Stenlid J."/>
            <person name="Sun H."/>
            <person name="Sun S."/>
            <person name="Syed K."/>
            <person name="Tsang A."/>
            <person name="Wiebenga A."/>
            <person name="Young D."/>
            <person name="Pisabarro A."/>
            <person name="Eastwood D.C."/>
            <person name="Martin F."/>
            <person name="Cullen D."/>
            <person name="Grigoriev I.V."/>
            <person name="Hibbett D.S."/>
        </authorList>
    </citation>
    <scope>NUCLEOTIDE SEQUENCE [LARGE SCALE GENOMIC DNA]</scope>
    <source>
        <strain evidence="2 3">MD-104</strain>
    </source>
</reference>
<evidence type="ECO:0000313" key="2">
    <source>
        <dbReference type="EMBL" id="PCH42452.1"/>
    </source>
</evidence>
<evidence type="ECO:0000256" key="1">
    <source>
        <dbReference type="SAM" id="MobiDB-lite"/>
    </source>
</evidence>